<sequence>MVPALPPANDPLARKSKLLYQLSRQGTLVEPEPSISRDTEQVHNDPVPVGTHPRIRLLTNTTKTELPEKKKKSNQDTMSSAASNNLSPSETGFLAPPVSATRRDSTAGENVYDPMIMANLRKPTDRSTPSAPELPSSSANVNNLFATPTKNTTDLFATDSAPSVIATNNNTTSTPTTVGSSGFGSSPASSTGNPFKDGRVRLVNRSTEKLDLDATMADKEMTPSPAEQLQTPKKQSANNEKRRLNRQKKNKRARGDSEDPEASMTDMAPKATMVPAPATFDAPASAPTKAKGKGKEKAKTPEPEPKPEKPKEFVTKFDPFIKSNSIRIYIGKAPEGWVEVKPEMGAIAEAGWQAFKAGKIKEGEEKIKTQVGRGSRNALYYWEWTTMDEFGQKIRPGRWIFNQEMVTISRVPN</sequence>
<dbReference type="EMBL" id="FJOG01000002">
    <property type="protein sequence ID" value="CZR52374.1"/>
    <property type="molecule type" value="Genomic_DNA"/>
</dbReference>
<keyword evidence="3" id="KW-1185">Reference proteome</keyword>
<feature type="compositionally biased region" description="Basic and acidic residues" evidence="1">
    <location>
        <begin position="293"/>
        <end position="312"/>
    </location>
</feature>
<proteinExistence type="predicted"/>
<feature type="region of interest" description="Disordered" evidence="1">
    <location>
        <begin position="166"/>
        <end position="312"/>
    </location>
</feature>
<dbReference type="AlphaFoldDB" id="A0A1L7WHX4"/>
<feature type="compositionally biased region" description="Polar residues" evidence="1">
    <location>
        <begin position="126"/>
        <end position="142"/>
    </location>
</feature>
<dbReference type="OrthoDB" id="10601336at2759"/>
<evidence type="ECO:0000313" key="2">
    <source>
        <dbReference type="EMBL" id="CZR52374.1"/>
    </source>
</evidence>
<evidence type="ECO:0000256" key="1">
    <source>
        <dbReference type="SAM" id="MobiDB-lite"/>
    </source>
</evidence>
<feature type="compositionally biased region" description="Basic and acidic residues" evidence="1">
    <location>
        <begin position="196"/>
        <end position="221"/>
    </location>
</feature>
<feature type="compositionally biased region" description="Basic residues" evidence="1">
    <location>
        <begin position="243"/>
        <end position="252"/>
    </location>
</feature>
<feature type="compositionally biased region" description="Low complexity" evidence="1">
    <location>
        <begin position="167"/>
        <end position="192"/>
    </location>
</feature>
<organism evidence="2 3">
    <name type="scientific">Phialocephala subalpina</name>
    <dbReference type="NCBI Taxonomy" id="576137"/>
    <lineage>
        <taxon>Eukaryota</taxon>
        <taxon>Fungi</taxon>
        <taxon>Dikarya</taxon>
        <taxon>Ascomycota</taxon>
        <taxon>Pezizomycotina</taxon>
        <taxon>Leotiomycetes</taxon>
        <taxon>Helotiales</taxon>
        <taxon>Mollisiaceae</taxon>
        <taxon>Phialocephala</taxon>
        <taxon>Phialocephala fortinii species complex</taxon>
    </lineage>
</organism>
<name>A0A1L7WHX4_9HELO</name>
<feature type="region of interest" description="Disordered" evidence="1">
    <location>
        <begin position="24"/>
        <end position="107"/>
    </location>
</feature>
<feature type="region of interest" description="Disordered" evidence="1">
    <location>
        <begin position="123"/>
        <end position="142"/>
    </location>
</feature>
<evidence type="ECO:0000313" key="3">
    <source>
        <dbReference type="Proteomes" id="UP000184330"/>
    </source>
</evidence>
<gene>
    <name evidence="2" type="ORF">PAC_02251</name>
</gene>
<protein>
    <submittedName>
        <fullName evidence="2">Uncharacterized protein</fullName>
    </submittedName>
</protein>
<dbReference type="Proteomes" id="UP000184330">
    <property type="component" value="Unassembled WGS sequence"/>
</dbReference>
<feature type="compositionally biased region" description="Polar residues" evidence="1">
    <location>
        <begin position="75"/>
        <end position="90"/>
    </location>
</feature>
<accession>A0A1L7WHX4</accession>
<reference evidence="2 3" key="1">
    <citation type="submission" date="2016-03" db="EMBL/GenBank/DDBJ databases">
        <authorList>
            <person name="Ploux O."/>
        </authorList>
    </citation>
    <scope>NUCLEOTIDE SEQUENCE [LARGE SCALE GENOMIC DNA]</scope>
    <source>
        <strain evidence="2 3">UAMH 11012</strain>
    </source>
</reference>
<feature type="compositionally biased region" description="Polar residues" evidence="1">
    <location>
        <begin position="225"/>
        <end position="237"/>
    </location>
</feature>